<feature type="domain" description="NACHT-NTPase and P-loop NTPases N-terminal" evidence="2">
    <location>
        <begin position="8"/>
        <end position="128"/>
    </location>
</feature>
<dbReference type="Proteomes" id="UP000813427">
    <property type="component" value="Unassembled WGS sequence"/>
</dbReference>
<dbReference type="AlphaFoldDB" id="A0A8K0WD45"/>
<evidence type="ECO:0000313" key="4">
    <source>
        <dbReference type="Proteomes" id="UP000813427"/>
    </source>
</evidence>
<protein>
    <recommendedName>
        <fullName evidence="2">NACHT-NTPase and P-loop NTPases N-terminal domain-containing protein</fullName>
    </recommendedName>
</protein>
<dbReference type="InterPro" id="IPR031352">
    <property type="entry name" value="SesA"/>
</dbReference>
<dbReference type="OrthoDB" id="5089293at2759"/>
<reference evidence="3" key="1">
    <citation type="journal article" date="2021" name="Nat. Commun.">
        <title>Genetic determinants of endophytism in the Arabidopsis root mycobiome.</title>
        <authorList>
            <person name="Mesny F."/>
            <person name="Miyauchi S."/>
            <person name="Thiergart T."/>
            <person name="Pickel B."/>
            <person name="Atanasova L."/>
            <person name="Karlsson M."/>
            <person name="Huettel B."/>
            <person name="Barry K.W."/>
            <person name="Haridas S."/>
            <person name="Chen C."/>
            <person name="Bauer D."/>
            <person name="Andreopoulos W."/>
            <person name="Pangilinan J."/>
            <person name="LaButti K."/>
            <person name="Riley R."/>
            <person name="Lipzen A."/>
            <person name="Clum A."/>
            <person name="Drula E."/>
            <person name="Henrissat B."/>
            <person name="Kohler A."/>
            <person name="Grigoriev I.V."/>
            <person name="Martin F.M."/>
            <person name="Hacquard S."/>
        </authorList>
    </citation>
    <scope>NUCLEOTIDE SEQUENCE</scope>
    <source>
        <strain evidence="3">MPI-SDFR-AT-0068</strain>
    </source>
</reference>
<evidence type="ECO:0000259" key="2">
    <source>
        <dbReference type="Pfam" id="PF17107"/>
    </source>
</evidence>
<organism evidence="3 4">
    <name type="scientific">Fusarium tricinctum</name>
    <dbReference type="NCBI Taxonomy" id="61284"/>
    <lineage>
        <taxon>Eukaryota</taxon>
        <taxon>Fungi</taxon>
        <taxon>Dikarya</taxon>
        <taxon>Ascomycota</taxon>
        <taxon>Pezizomycotina</taxon>
        <taxon>Sordariomycetes</taxon>
        <taxon>Hypocreomycetidae</taxon>
        <taxon>Hypocreales</taxon>
        <taxon>Nectriaceae</taxon>
        <taxon>Fusarium</taxon>
        <taxon>Fusarium tricinctum species complex</taxon>
    </lineage>
</organism>
<dbReference type="EMBL" id="JAGPXF010000004">
    <property type="protein sequence ID" value="KAH7246696.1"/>
    <property type="molecule type" value="Genomic_DNA"/>
</dbReference>
<evidence type="ECO:0000313" key="3">
    <source>
        <dbReference type="EMBL" id="KAH7246696.1"/>
    </source>
</evidence>
<feature type="region of interest" description="Disordered" evidence="1">
    <location>
        <begin position="156"/>
        <end position="179"/>
    </location>
</feature>
<comment type="caution">
    <text evidence="3">The sequence shown here is derived from an EMBL/GenBank/DDBJ whole genome shotgun (WGS) entry which is preliminary data.</text>
</comment>
<proteinExistence type="predicted"/>
<dbReference type="Pfam" id="PF17107">
    <property type="entry name" value="SesA"/>
    <property type="match status" value="1"/>
</dbReference>
<gene>
    <name evidence="3" type="ORF">BKA59DRAFT_478292</name>
</gene>
<name>A0A8K0WD45_9HYPO</name>
<evidence type="ECO:0000256" key="1">
    <source>
        <dbReference type="SAM" id="MobiDB-lite"/>
    </source>
</evidence>
<sequence length="213" mass="23506">MKSIIPLINDTNSVLEQAEEAYDKIQNSNQLKTSFHEAGEALTIIKATLNSIKLQIENGKFSGDEDAAETYIRTCRDNAKSSRRAFADVASAPNQERLKQYKIYLVSQDKNHRVEVLVRAMMINTCELAKHTGVEAETTSDLKSLRWSIKNLEQAISKQDEEDEKARGTGGATHHGIGDLYSAKDAATQNNIKDQGRQYFGSSGGGIATEHST</sequence>
<keyword evidence="4" id="KW-1185">Reference proteome</keyword>
<accession>A0A8K0WD45</accession>